<proteinExistence type="inferred from homology"/>
<protein>
    <submittedName>
        <fullName evidence="7">Glycosyl hydrolase family 10 protein</fullName>
    </submittedName>
</protein>
<organism evidence="7 8">
    <name type="scientific">Striga hermonthica</name>
    <name type="common">Purple witchweed</name>
    <name type="synonym">Buchnera hermonthica</name>
    <dbReference type="NCBI Taxonomy" id="68872"/>
    <lineage>
        <taxon>Eukaryota</taxon>
        <taxon>Viridiplantae</taxon>
        <taxon>Streptophyta</taxon>
        <taxon>Embryophyta</taxon>
        <taxon>Tracheophyta</taxon>
        <taxon>Spermatophyta</taxon>
        <taxon>Magnoliopsida</taxon>
        <taxon>eudicotyledons</taxon>
        <taxon>Gunneridae</taxon>
        <taxon>Pentapetalae</taxon>
        <taxon>asterids</taxon>
        <taxon>lamiids</taxon>
        <taxon>Lamiales</taxon>
        <taxon>Orobanchaceae</taxon>
        <taxon>Buchnereae</taxon>
        <taxon>Striga</taxon>
    </lineage>
</organism>
<dbReference type="InterPro" id="IPR008979">
    <property type="entry name" value="Galactose-bd-like_sf"/>
</dbReference>
<dbReference type="PRINTS" id="PR00134">
    <property type="entry name" value="GLHYDRLASE10"/>
</dbReference>
<evidence type="ECO:0000256" key="2">
    <source>
        <dbReference type="ARBA" id="ARBA00022801"/>
    </source>
</evidence>
<name>A0A9N7RE93_STRHE</name>
<dbReference type="GO" id="GO:0000272">
    <property type="term" value="P:polysaccharide catabolic process"/>
    <property type="evidence" value="ECO:0007669"/>
    <property type="project" value="UniProtKB-KW"/>
</dbReference>
<accession>A0A9N7RE93</accession>
<keyword evidence="2 7" id="KW-0378">Hydrolase</keyword>
<dbReference type="SMART" id="SM00633">
    <property type="entry name" value="Glyco_10"/>
    <property type="match status" value="1"/>
</dbReference>
<keyword evidence="4" id="KW-0624">Polysaccharide degradation</keyword>
<evidence type="ECO:0000313" key="8">
    <source>
        <dbReference type="Proteomes" id="UP001153555"/>
    </source>
</evidence>
<keyword evidence="3" id="KW-0119">Carbohydrate metabolism</keyword>
<feature type="chain" id="PRO_5040246911" evidence="5">
    <location>
        <begin position="22"/>
        <end position="551"/>
    </location>
</feature>
<dbReference type="Gene3D" id="3.20.20.80">
    <property type="entry name" value="Glycosidases"/>
    <property type="match status" value="1"/>
</dbReference>
<dbReference type="AlphaFoldDB" id="A0A9N7RE93"/>
<dbReference type="GO" id="GO:0031176">
    <property type="term" value="F:endo-1,4-beta-xylanase activity"/>
    <property type="evidence" value="ECO:0007669"/>
    <property type="project" value="UniProtKB-ARBA"/>
</dbReference>
<comment type="caution">
    <text evidence="7">The sequence shown here is derived from an EMBL/GenBank/DDBJ whole genome shotgun (WGS) entry which is preliminary data.</text>
</comment>
<dbReference type="Pfam" id="PF00331">
    <property type="entry name" value="Glyco_hydro_10"/>
    <property type="match status" value="1"/>
</dbReference>
<feature type="signal peptide" evidence="5">
    <location>
        <begin position="1"/>
        <end position="21"/>
    </location>
</feature>
<dbReference type="InterPro" id="IPR017853">
    <property type="entry name" value="GH"/>
</dbReference>
<feature type="domain" description="GH10" evidence="6">
    <location>
        <begin position="194"/>
        <end position="493"/>
    </location>
</feature>
<dbReference type="SUPFAM" id="SSF49785">
    <property type="entry name" value="Galactose-binding domain-like"/>
    <property type="match status" value="1"/>
</dbReference>
<reference evidence="7" key="1">
    <citation type="submission" date="2019-12" db="EMBL/GenBank/DDBJ databases">
        <authorList>
            <person name="Scholes J."/>
        </authorList>
    </citation>
    <scope>NUCLEOTIDE SEQUENCE</scope>
</reference>
<dbReference type="Gene3D" id="2.60.120.260">
    <property type="entry name" value="Galactose-binding domain-like"/>
    <property type="match status" value="1"/>
</dbReference>
<dbReference type="PANTHER" id="PTHR31490">
    <property type="entry name" value="GLYCOSYL HYDROLASE"/>
    <property type="match status" value="1"/>
</dbReference>
<evidence type="ECO:0000259" key="6">
    <source>
        <dbReference type="PROSITE" id="PS51760"/>
    </source>
</evidence>
<keyword evidence="5" id="KW-0732">Signal</keyword>
<evidence type="ECO:0000256" key="5">
    <source>
        <dbReference type="SAM" id="SignalP"/>
    </source>
</evidence>
<evidence type="ECO:0000256" key="1">
    <source>
        <dbReference type="ARBA" id="ARBA00007495"/>
    </source>
</evidence>
<dbReference type="EMBL" id="CACSLK010027752">
    <property type="protein sequence ID" value="CAA0827706.1"/>
    <property type="molecule type" value="Genomic_DNA"/>
</dbReference>
<dbReference type="OrthoDB" id="3055998at2759"/>
<sequence length="551" mass="62614">MKNFAFILLLGLAILVRSSTSTFTSSNDEPSYDYFASTECKSVPEEPLYNGGIFKNRAVDQIPINSSVFSLNNLKPDTIYTFSSWVKITGQKSALIQTSLVSGNLTLVNCTGTVLARSGCWTFLKGGFSLDSTIEQARIYFKNEDGLRMNVSISSASVQPFTIQQWEKNQQNIIDKERKRSTTLHVLSVDGKRLPDAKVIVEQVTRDFPFGTAISEFILRNPAYQKWFLERFNTAVFENELKWNFTEYEQGKVNYTVPDKMLDFLRTNQVTARGHNVLWEAEYMVPSWVKNLTSPEQLKSAVKSRIQSVMSKYEDEFVGWDVDNEMLPWDFYGPRLGPDASLDFYLAAQEASPRARLFMNEFNVMETCDARCAVDRYVARLRGLVAGGVRSLGIGLQAHFTEPNPALIRGTIDKLASFGFPIWMTEVDISSEFDPQTQAKYLEVVLREGFSHPSINGIMLWMALHPNGEGCYRMCLTDYDFNNLPSGDTVDKLLKEWKTEKIKGKTDKRGNFNFSGFLGDYELIVTYKNRTSRTRLSLGRGVETKHLNVYL</sequence>
<dbReference type="SUPFAM" id="SSF51445">
    <property type="entry name" value="(Trans)glycosidases"/>
    <property type="match status" value="1"/>
</dbReference>
<dbReference type="PANTHER" id="PTHR31490:SF3">
    <property type="entry name" value="GLYCOSYL HYDROLASE FAMILY 10 PROTEIN"/>
    <property type="match status" value="1"/>
</dbReference>
<evidence type="ECO:0000256" key="3">
    <source>
        <dbReference type="ARBA" id="ARBA00023277"/>
    </source>
</evidence>
<gene>
    <name evidence="7" type="ORF">SHERM_23401</name>
</gene>
<keyword evidence="8" id="KW-1185">Reference proteome</keyword>
<dbReference type="InterPro" id="IPR044846">
    <property type="entry name" value="GH10"/>
</dbReference>
<evidence type="ECO:0000256" key="4">
    <source>
        <dbReference type="ARBA" id="ARBA00023326"/>
    </source>
</evidence>
<dbReference type="InterPro" id="IPR001000">
    <property type="entry name" value="GH10_dom"/>
</dbReference>
<dbReference type="Proteomes" id="UP001153555">
    <property type="component" value="Unassembled WGS sequence"/>
</dbReference>
<evidence type="ECO:0000313" key="7">
    <source>
        <dbReference type="EMBL" id="CAA0827706.1"/>
    </source>
</evidence>
<comment type="similarity">
    <text evidence="1">Belongs to the glycosyl hydrolase 10 (cellulase F) family.</text>
</comment>
<dbReference type="PROSITE" id="PS51760">
    <property type="entry name" value="GH10_2"/>
    <property type="match status" value="1"/>
</dbReference>